<dbReference type="InterPro" id="IPR001202">
    <property type="entry name" value="WW_dom"/>
</dbReference>
<feature type="compositionally biased region" description="Pro residues" evidence="1">
    <location>
        <begin position="542"/>
        <end position="551"/>
    </location>
</feature>
<proteinExistence type="predicted"/>
<evidence type="ECO:0000259" key="4">
    <source>
        <dbReference type="PROSITE" id="PS50020"/>
    </source>
</evidence>
<dbReference type="EMBL" id="BRYA01001489">
    <property type="protein sequence ID" value="GMI44664.1"/>
    <property type="molecule type" value="Genomic_DNA"/>
</dbReference>
<feature type="domain" description="WW" evidence="4">
    <location>
        <begin position="390"/>
        <end position="424"/>
    </location>
</feature>
<dbReference type="SUPFAM" id="SSF51045">
    <property type="entry name" value="WW domain"/>
    <property type="match status" value="1"/>
</dbReference>
<feature type="transmembrane region" description="Helical" evidence="2">
    <location>
        <begin position="285"/>
        <end position="307"/>
    </location>
</feature>
<dbReference type="PROSITE" id="PS01159">
    <property type="entry name" value="WW_DOMAIN_1"/>
    <property type="match status" value="1"/>
</dbReference>
<keyword evidence="2" id="KW-0472">Membrane</keyword>
<feature type="compositionally biased region" description="Basic and acidic residues" evidence="1">
    <location>
        <begin position="355"/>
        <end position="378"/>
    </location>
</feature>
<evidence type="ECO:0000256" key="3">
    <source>
        <dbReference type="SAM" id="SignalP"/>
    </source>
</evidence>
<dbReference type="CDD" id="cd00201">
    <property type="entry name" value="WW"/>
    <property type="match status" value="1"/>
</dbReference>
<keyword evidence="2" id="KW-1133">Transmembrane helix</keyword>
<dbReference type="OrthoDB" id="197943at2759"/>
<dbReference type="PROSITE" id="PS50020">
    <property type="entry name" value="WW_DOMAIN_2"/>
    <property type="match status" value="1"/>
</dbReference>
<dbReference type="InterPro" id="IPR036020">
    <property type="entry name" value="WW_dom_sf"/>
</dbReference>
<organism evidence="5 6">
    <name type="scientific">Triparma columacea</name>
    <dbReference type="NCBI Taxonomy" id="722753"/>
    <lineage>
        <taxon>Eukaryota</taxon>
        <taxon>Sar</taxon>
        <taxon>Stramenopiles</taxon>
        <taxon>Ochrophyta</taxon>
        <taxon>Bolidophyceae</taxon>
        <taxon>Parmales</taxon>
        <taxon>Triparmaceae</taxon>
        <taxon>Triparma</taxon>
    </lineage>
</organism>
<dbReference type="Pfam" id="PF00397">
    <property type="entry name" value="WW"/>
    <property type="match status" value="1"/>
</dbReference>
<protein>
    <recommendedName>
        <fullName evidence="4">WW domain-containing protein</fullName>
    </recommendedName>
</protein>
<accession>A0A9W7LBM9</accession>
<keyword evidence="2" id="KW-0812">Transmembrane</keyword>
<dbReference type="Proteomes" id="UP001165065">
    <property type="component" value="Unassembled WGS sequence"/>
</dbReference>
<keyword evidence="3" id="KW-0732">Signal</keyword>
<gene>
    <name evidence="5" type="ORF">TrCOL_g8689</name>
</gene>
<evidence type="ECO:0000313" key="6">
    <source>
        <dbReference type="Proteomes" id="UP001165065"/>
    </source>
</evidence>
<keyword evidence="6" id="KW-1185">Reference proteome</keyword>
<reference evidence="6" key="1">
    <citation type="journal article" date="2023" name="Commun. Biol.">
        <title>Genome analysis of Parmales, the sister group of diatoms, reveals the evolutionary specialization of diatoms from phago-mixotrophs to photoautotrophs.</title>
        <authorList>
            <person name="Ban H."/>
            <person name="Sato S."/>
            <person name="Yoshikawa S."/>
            <person name="Yamada K."/>
            <person name="Nakamura Y."/>
            <person name="Ichinomiya M."/>
            <person name="Sato N."/>
            <person name="Blanc-Mathieu R."/>
            <person name="Endo H."/>
            <person name="Kuwata A."/>
            <person name="Ogata H."/>
        </authorList>
    </citation>
    <scope>NUCLEOTIDE SEQUENCE [LARGE SCALE GENOMIC DNA]</scope>
</reference>
<evidence type="ECO:0000313" key="5">
    <source>
        <dbReference type="EMBL" id="GMI44664.1"/>
    </source>
</evidence>
<sequence>MQMGNMLLLLVLLLPSIAIAQSICPEDGDSCWGGLGSNVGNKCYYFVNGNSEEVNEKDPSPYNNPTPDRCGSYRRCSTEVDAVKASGSFTCDSDKIKYMCETCADGWAITKYAEGTTDSTSCPINLHYADDCYKRETWTNDFPAACPYSEHRQNKCYYKTGQSWGSPYAANKPETAPVPGCRSYTLCSGEFVKDTKLQDPNSDERKIETYWAMCNECLETHYAAEFNIMAKGSCSANAMVTKCTEGTRPTPVDPPPGPAPTPAPAPQISCNGVFQRMLGCDTESWMVAMFFAVFVSFMFLVCYIFYAKRKRQKKKIRRIKEEAKLKQKAALAEAKAIEMKSKYKSVRGSKSGKLSPEELAAKEEEKERKREEMKKRREEKEAILHSAFEDGLPPNWEVFTDPTYNQIYYVNVATGETSWTRPTVEKVVEVEKQVMTENPLQSEENEQLKKQMKMLVDQNRNLKKQNMEKDKTSLGTNIPIREAKKKKAVGMWKSGIAKAKMQAASDKRASGGGATGGLMKAVVDAANAEKAIADANAMVPKAPGPPPPGPKPGEKKEDGDNQV</sequence>
<feature type="compositionally biased region" description="Basic and acidic residues" evidence="1">
    <location>
        <begin position="552"/>
        <end position="563"/>
    </location>
</feature>
<feature type="region of interest" description="Disordered" evidence="1">
    <location>
        <begin position="536"/>
        <end position="563"/>
    </location>
</feature>
<dbReference type="SMART" id="SM00456">
    <property type="entry name" value="WW"/>
    <property type="match status" value="1"/>
</dbReference>
<dbReference type="Gene3D" id="2.20.70.10">
    <property type="match status" value="1"/>
</dbReference>
<dbReference type="AlphaFoldDB" id="A0A9W7LBM9"/>
<feature type="signal peptide" evidence="3">
    <location>
        <begin position="1"/>
        <end position="20"/>
    </location>
</feature>
<feature type="chain" id="PRO_5040780826" description="WW domain-containing protein" evidence="3">
    <location>
        <begin position="21"/>
        <end position="563"/>
    </location>
</feature>
<name>A0A9W7LBM9_9STRA</name>
<feature type="region of interest" description="Disordered" evidence="1">
    <location>
        <begin position="347"/>
        <end position="378"/>
    </location>
</feature>
<comment type="caution">
    <text evidence="5">The sequence shown here is derived from an EMBL/GenBank/DDBJ whole genome shotgun (WGS) entry which is preliminary data.</text>
</comment>
<evidence type="ECO:0000256" key="1">
    <source>
        <dbReference type="SAM" id="MobiDB-lite"/>
    </source>
</evidence>
<evidence type="ECO:0000256" key="2">
    <source>
        <dbReference type="SAM" id="Phobius"/>
    </source>
</evidence>